<keyword evidence="2" id="KW-0813">Transport</keyword>
<feature type="transmembrane region" description="Helical" evidence="6">
    <location>
        <begin position="185"/>
        <end position="210"/>
    </location>
</feature>
<dbReference type="GO" id="GO:0015165">
    <property type="term" value="F:pyrimidine nucleotide-sugar transmembrane transporter activity"/>
    <property type="evidence" value="ECO:0007669"/>
    <property type="project" value="InterPro"/>
</dbReference>
<name>A0A9Q1I2W2_CONCO</name>
<accession>A0A9Q1I2W2</accession>
<gene>
    <name evidence="7" type="ORF">COCON_G00041110</name>
</gene>
<evidence type="ECO:0000313" key="8">
    <source>
        <dbReference type="Proteomes" id="UP001152803"/>
    </source>
</evidence>
<dbReference type="PANTHER" id="PTHR10231">
    <property type="entry name" value="NUCLEOTIDE-SUGAR TRANSMEMBRANE TRANSPORTER"/>
    <property type="match status" value="1"/>
</dbReference>
<keyword evidence="5 6" id="KW-0472">Membrane</keyword>
<evidence type="ECO:0000256" key="2">
    <source>
        <dbReference type="ARBA" id="ARBA00022597"/>
    </source>
</evidence>
<evidence type="ECO:0008006" key="9">
    <source>
        <dbReference type="Google" id="ProtNLM"/>
    </source>
</evidence>
<evidence type="ECO:0000256" key="1">
    <source>
        <dbReference type="ARBA" id="ARBA00004141"/>
    </source>
</evidence>
<keyword evidence="8" id="KW-1185">Reference proteome</keyword>
<comment type="caution">
    <text evidence="7">The sequence shown here is derived from an EMBL/GenBank/DDBJ whole genome shotgun (WGS) entry which is preliminary data.</text>
</comment>
<feature type="transmembrane region" description="Helical" evidence="6">
    <location>
        <begin position="305"/>
        <end position="322"/>
    </location>
</feature>
<proteinExistence type="predicted"/>
<protein>
    <recommendedName>
        <fullName evidence="9">UDP-sugar transporter protein SLC35A4</fullName>
    </recommendedName>
</protein>
<evidence type="ECO:0000256" key="3">
    <source>
        <dbReference type="ARBA" id="ARBA00022692"/>
    </source>
</evidence>
<reference evidence="7" key="1">
    <citation type="journal article" date="2023" name="Science">
        <title>Genome structures resolve the early diversification of teleost fishes.</title>
        <authorList>
            <person name="Parey E."/>
            <person name="Louis A."/>
            <person name="Montfort J."/>
            <person name="Bouchez O."/>
            <person name="Roques C."/>
            <person name="Iampietro C."/>
            <person name="Lluch J."/>
            <person name="Castinel A."/>
            <person name="Donnadieu C."/>
            <person name="Desvignes T."/>
            <person name="Floi Bucao C."/>
            <person name="Jouanno E."/>
            <person name="Wen M."/>
            <person name="Mejri S."/>
            <person name="Dirks R."/>
            <person name="Jansen H."/>
            <person name="Henkel C."/>
            <person name="Chen W.J."/>
            <person name="Zahm M."/>
            <person name="Cabau C."/>
            <person name="Klopp C."/>
            <person name="Thompson A.W."/>
            <person name="Robinson-Rechavi M."/>
            <person name="Braasch I."/>
            <person name="Lecointre G."/>
            <person name="Bobe J."/>
            <person name="Postlethwait J.H."/>
            <person name="Berthelot C."/>
            <person name="Roest Crollius H."/>
            <person name="Guiguen Y."/>
        </authorList>
    </citation>
    <scope>NUCLEOTIDE SEQUENCE</scope>
    <source>
        <tissue evidence="7">Blood</tissue>
    </source>
</reference>
<dbReference type="NCBIfam" id="TIGR00803">
    <property type="entry name" value="nst"/>
    <property type="match status" value="1"/>
</dbReference>
<dbReference type="Pfam" id="PF04142">
    <property type="entry name" value="Nuc_sug_transp"/>
    <property type="match status" value="1"/>
</dbReference>
<feature type="transmembrane region" description="Helical" evidence="6">
    <location>
        <begin position="23"/>
        <end position="42"/>
    </location>
</feature>
<keyword evidence="4 6" id="KW-1133">Transmembrane helix</keyword>
<feature type="transmembrane region" description="Helical" evidence="6">
    <location>
        <begin position="222"/>
        <end position="240"/>
    </location>
</feature>
<dbReference type="Proteomes" id="UP001152803">
    <property type="component" value="Unassembled WGS sequence"/>
</dbReference>
<feature type="transmembrane region" description="Helical" evidence="6">
    <location>
        <begin position="278"/>
        <end position="299"/>
    </location>
</feature>
<dbReference type="OrthoDB" id="419167at2759"/>
<keyword evidence="3 6" id="KW-0812">Transmembrane</keyword>
<feature type="transmembrane region" description="Helical" evidence="6">
    <location>
        <begin position="252"/>
        <end position="271"/>
    </location>
</feature>
<evidence type="ECO:0000256" key="4">
    <source>
        <dbReference type="ARBA" id="ARBA00022989"/>
    </source>
</evidence>
<comment type="subcellular location">
    <subcellularLocation>
        <location evidence="1">Membrane</location>
        <topology evidence="1">Multi-pass membrane protein</topology>
    </subcellularLocation>
</comment>
<dbReference type="PIRSF" id="PIRSF005799">
    <property type="entry name" value="UDP-gal_transpt"/>
    <property type="match status" value="1"/>
</dbReference>
<keyword evidence="2" id="KW-0762">Sugar transport</keyword>
<dbReference type="AlphaFoldDB" id="A0A9Q1I2W2"/>
<dbReference type="InterPro" id="IPR007271">
    <property type="entry name" value="Nuc_sug_transpt"/>
</dbReference>
<sequence length="324" mass="34222">MIIIPNVGSDAPPPARRRWSRRLGWALLLALSVLIYGSHAPLIALSKVDGRVPFSSSSCVVLIELAKLSASLAALLARGGPRPRVSWAQAAPYALPALLYALNNNLVVAMQAHMDPSSFQVLGNLKIGCTGLLYRSCLGRRLGARQWLALGVLTAAGVCHSYSSLEVEDRAVEGGSVPRTRLRVSALGLLMLLSYCLISGLAAVYTELILKSQRLPLSLQNLFLYTFGVAVNGAAHLAGAGGDRGFLEGYSATVWAIVAGQAANGLLMSAVMKHGSSVTRLFVISCSMLVNGALSWLLLGLQLTPGFLLAALMIALAAHLYYGT</sequence>
<dbReference type="EMBL" id="JAFJMO010000003">
    <property type="protein sequence ID" value="KAJ8281592.1"/>
    <property type="molecule type" value="Genomic_DNA"/>
</dbReference>
<evidence type="ECO:0000256" key="6">
    <source>
        <dbReference type="SAM" id="Phobius"/>
    </source>
</evidence>
<organism evidence="7 8">
    <name type="scientific">Conger conger</name>
    <name type="common">Conger eel</name>
    <name type="synonym">Muraena conger</name>
    <dbReference type="NCBI Taxonomy" id="82655"/>
    <lineage>
        <taxon>Eukaryota</taxon>
        <taxon>Metazoa</taxon>
        <taxon>Chordata</taxon>
        <taxon>Craniata</taxon>
        <taxon>Vertebrata</taxon>
        <taxon>Euteleostomi</taxon>
        <taxon>Actinopterygii</taxon>
        <taxon>Neopterygii</taxon>
        <taxon>Teleostei</taxon>
        <taxon>Anguilliformes</taxon>
        <taxon>Congridae</taxon>
        <taxon>Conger</taxon>
    </lineage>
</organism>
<evidence type="ECO:0000313" key="7">
    <source>
        <dbReference type="EMBL" id="KAJ8281592.1"/>
    </source>
</evidence>
<evidence type="ECO:0000256" key="5">
    <source>
        <dbReference type="ARBA" id="ARBA00023136"/>
    </source>
</evidence>
<dbReference type="GO" id="GO:0000139">
    <property type="term" value="C:Golgi membrane"/>
    <property type="evidence" value="ECO:0007669"/>
    <property type="project" value="UniProtKB-SubCell"/>
</dbReference>